<dbReference type="InterPro" id="IPR029492">
    <property type="entry name" value="DUF4435"/>
</dbReference>
<evidence type="ECO:0000313" key="3">
    <source>
        <dbReference type="EMBL" id="MBO8437311.1"/>
    </source>
</evidence>
<feature type="domain" description="DUF4435" evidence="2">
    <location>
        <begin position="272"/>
        <end position="501"/>
    </location>
</feature>
<dbReference type="Gene3D" id="3.40.50.300">
    <property type="entry name" value="P-loop containing nucleotide triphosphate hydrolases"/>
    <property type="match status" value="1"/>
</dbReference>
<evidence type="ECO:0000259" key="2">
    <source>
        <dbReference type="Pfam" id="PF14491"/>
    </source>
</evidence>
<dbReference type="GO" id="GO:0006302">
    <property type="term" value="P:double-strand break repair"/>
    <property type="evidence" value="ECO:0007669"/>
    <property type="project" value="TreeGrafter"/>
</dbReference>
<proteinExistence type="predicted"/>
<dbReference type="Pfam" id="PF13304">
    <property type="entry name" value="AAA_21"/>
    <property type="match status" value="1"/>
</dbReference>
<sequence>MDIVLPRKAGDDNEVVLKNADKLVIVGANGSGKSLFGSEIEKRYYDRTFKISALNTICPIDYDKPIRPDSVGAEYARLFNEKSHIRVKTEFEQLFAILQREELEDLIKYKEDLSRGRTTAKLPKSKLDKTQLIWERIFPQSKLVRRCDTIEIVSGKSGNPYNAMEMSHGEKVVFYLIASSFIARPESIIVVDEPEMHLHPSMTSALWDDIEALRPDCTFIYLTHDLNFAVSRNSKRIWVKSYDAETGSFDYEFIENPDKLPEEIYLELLGGRKPVLFIEGDSVSSIDSRLYPLVFTDWTIKPLGGCNKVIEVTKAFSEMKSFHLLESRGIVDRDRRTSHEIEYLRSKNIYVPDVAEVENILMLEPIVRTVARRTGNDEDEVFNTVKRCIIKFFKADIKGQALLHTRHRIRNGIVFRIDTRVSTIEEFAKHVEHLTEEIDPYNTYNKLLSKFKRYVNEGNYRAVLRFFNQKSMINQSRVTQLCGFATTDKYINYVISLLRENSDDSEIIRKAVKECFQMESTEPQKNADKK</sequence>
<accession>A0A9D9E350</accession>
<dbReference type="SUPFAM" id="SSF52540">
    <property type="entry name" value="P-loop containing nucleoside triphosphate hydrolases"/>
    <property type="match status" value="1"/>
</dbReference>
<name>A0A9D9E350_9BACT</name>
<dbReference type="InterPro" id="IPR003959">
    <property type="entry name" value="ATPase_AAA_core"/>
</dbReference>
<dbReference type="GO" id="GO:0005524">
    <property type="term" value="F:ATP binding"/>
    <property type="evidence" value="ECO:0007669"/>
    <property type="project" value="InterPro"/>
</dbReference>
<dbReference type="PANTHER" id="PTHR32182:SF22">
    <property type="entry name" value="ATP-DEPENDENT ENDONUCLEASE, OLD FAMILY-RELATED"/>
    <property type="match status" value="1"/>
</dbReference>
<dbReference type="GO" id="GO:0000731">
    <property type="term" value="P:DNA synthesis involved in DNA repair"/>
    <property type="evidence" value="ECO:0007669"/>
    <property type="project" value="TreeGrafter"/>
</dbReference>
<dbReference type="Pfam" id="PF14491">
    <property type="entry name" value="DUF4435"/>
    <property type="match status" value="1"/>
</dbReference>
<protein>
    <submittedName>
        <fullName evidence="3">DUF4435 domain-containing protein</fullName>
    </submittedName>
</protein>
<dbReference type="InterPro" id="IPR027417">
    <property type="entry name" value="P-loop_NTPase"/>
</dbReference>
<evidence type="ECO:0000313" key="4">
    <source>
        <dbReference type="Proteomes" id="UP000823636"/>
    </source>
</evidence>
<feature type="domain" description="ATPase AAA-type core" evidence="1">
    <location>
        <begin position="103"/>
        <end position="228"/>
    </location>
</feature>
<dbReference type="GO" id="GO:0016887">
    <property type="term" value="F:ATP hydrolysis activity"/>
    <property type="evidence" value="ECO:0007669"/>
    <property type="project" value="InterPro"/>
</dbReference>
<dbReference type="EMBL" id="JADIMW010000003">
    <property type="protein sequence ID" value="MBO8437311.1"/>
    <property type="molecule type" value="Genomic_DNA"/>
</dbReference>
<dbReference type="AlphaFoldDB" id="A0A9D9E350"/>
<dbReference type="Proteomes" id="UP000823636">
    <property type="component" value="Unassembled WGS sequence"/>
</dbReference>
<organism evidence="3 4">
    <name type="scientific">Candidatus Caccoplasma merdipullorum</name>
    <dbReference type="NCBI Taxonomy" id="2840718"/>
    <lineage>
        <taxon>Bacteria</taxon>
        <taxon>Pseudomonadati</taxon>
        <taxon>Bacteroidota</taxon>
        <taxon>Bacteroidia</taxon>
        <taxon>Bacteroidales</taxon>
        <taxon>Bacteroidaceae</taxon>
        <taxon>Bacteroidaceae incertae sedis</taxon>
        <taxon>Candidatus Caccoplasma</taxon>
    </lineage>
</organism>
<reference evidence="3" key="1">
    <citation type="submission" date="2020-10" db="EMBL/GenBank/DDBJ databases">
        <authorList>
            <person name="Gilroy R."/>
        </authorList>
    </citation>
    <scope>NUCLEOTIDE SEQUENCE</scope>
    <source>
        <strain evidence="3">G3-4614</strain>
    </source>
</reference>
<reference evidence="3" key="2">
    <citation type="journal article" date="2021" name="PeerJ">
        <title>Extensive microbial diversity within the chicken gut microbiome revealed by metagenomics and culture.</title>
        <authorList>
            <person name="Gilroy R."/>
            <person name="Ravi A."/>
            <person name="Getino M."/>
            <person name="Pursley I."/>
            <person name="Horton D.L."/>
            <person name="Alikhan N.F."/>
            <person name="Baker D."/>
            <person name="Gharbi K."/>
            <person name="Hall N."/>
            <person name="Watson M."/>
            <person name="Adriaenssens E.M."/>
            <person name="Foster-Nyarko E."/>
            <person name="Jarju S."/>
            <person name="Secka A."/>
            <person name="Antonio M."/>
            <person name="Oren A."/>
            <person name="Chaudhuri R.R."/>
            <person name="La Ragione R."/>
            <person name="Hildebrand F."/>
            <person name="Pallen M.J."/>
        </authorList>
    </citation>
    <scope>NUCLEOTIDE SEQUENCE</scope>
    <source>
        <strain evidence="3">G3-4614</strain>
    </source>
</reference>
<dbReference type="CDD" id="cd00267">
    <property type="entry name" value="ABC_ATPase"/>
    <property type="match status" value="1"/>
</dbReference>
<evidence type="ECO:0000259" key="1">
    <source>
        <dbReference type="Pfam" id="PF13304"/>
    </source>
</evidence>
<gene>
    <name evidence="3" type="ORF">IAC54_00215</name>
</gene>
<comment type="caution">
    <text evidence="3">The sequence shown here is derived from an EMBL/GenBank/DDBJ whole genome shotgun (WGS) entry which is preliminary data.</text>
</comment>
<dbReference type="PANTHER" id="PTHR32182">
    <property type="entry name" value="DNA REPLICATION AND REPAIR PROTEIN RECF"/>
    <property type="match status" value="1"/>
</dbReference>